<keyword evidence="5 8" id="KW-1133">Transmembrane helix</keyword>
<evidence type="ECO:0000259" key="9">
    <source>
        <dbReference type="Pfam" id="PF00924"/>
    </source>
</evidence>
<dbReference type="Gene3D" id="2.30.30.60">
    <property type="match status" value="1"/>
</dbReference>
<comment type="caution">
    <text evidence="12">The sequence shown here is derived from an EMBL/GenBank/DDBJ whole genome shotgun (WGS) entry which is preliminary data.</text>
</comment>
<feature type="transmembrane region" description="Helical" evidence="8">
    <location>
        <begin position="24"/>
        <end position="46"/>
    </location>
</feature>
<reference evidence="12" key="1">
    <citation type="submission" date="2022-08" db="EMBL/GenBank/DDBJ databases">
        <title>Genomic Encyclopedia of Type Strains, Phase III (KMG-III): the genomes of soil and plant-associated and newly described type strains.</title>
        <authorList>
            <person name="Whitman W."/>
        </authorList>
    </citation>
    <scope>NUCLEOTIDE SEQUENCE</scope>
    <source>
        <strain evidence="12">HMT 1</strain>
    </source>
</reference>
<dbReference type="PANTHER" id="PTHR43634:SF2">
    <property type="entry name" value="LOW CONDUCTANCE MECHANOSENSITIVE CHANNEL YNAI"/>
    <property type="match status" value="1"/>
</dbReference>
<evidence type="ECO:0000256" key="1">
    <source>
        <dbReference type="ARBA" id="ARBA00004651"/>
    </source>
</evidence>
<feature type="region of interest" description="Disordered" evidence="7">
    <location>
        <begin position="370"/>
        <end position="419"/>
    </location>
</feature>
<evidence type="ECO:0000256" key="4">
    <source>
        <dbReference type="ARBA" id="ARBA00022692"/>
    </source>
</evidence>
<feature type="transmembrane region" description="Helical" evidence="8">
    <location>
        <begin position="168"/>
        <end position="188"/>
    </location>
</feature>
<dbReference type="SUPFAM" id="SSF82689">
    <property type="entry name" value="Mechanosensitive channel protein MscS (YggB), C-terminal domain"/>
    <property type="match status" value="1"/>
</dbReference>
<dbReference type="PANTHER" id="PTHR43634">
    <property type="entry name" value="OW CONDUCTANCE MECHANOSENSITIVE CHANNEL"/>
    <property type="match status" value="1"/>
</dbReference>
<dbReference type="Gene3D" id="1.10.287.1260">
    <property type="match status" value="1"/>
</dbReference>
<dbReference type="Pfam" id="PF21088">
    <property type="entry name" value="MS_channel_1st"/>
    <property type="match status" value="1"/>
</dbReference>
<feature type="domain" description="Mechanosensitive ion channel MscS C-terminal" evidence="10">
    <location>
        <begin position="268"/>
        <end position="351"/>
    </location>
</feature>
<comment type="subcellular location">
    <subcellularLocation>
        <location evidence="1">Cell membrane</location>
        <topology evidence="1">Multi-pass membrane protein</topology>
    </subcellularLocation>
</comment>
<protein>
    <submittedName>
        <fullName evidence="12">MscS family membrane protein</fullName>
    </submittedName>
</protein>
<proteinExistence type="inferred from homology"/>
<dbReference type="Gene3D" id="3.30.70.100">
    <property type="match status" value="1"/>
</dbReference>
<keyword evidence="13" id="KW-1185">Reference proteome</keyword>
<dbReference type="InterPro" id="IPR045042">
    <property type="entry name" value="YnaI-like"/>
</dbReference>
<gene>
    <name evidence="12" type="ORF">J2T55_001956</name>
</gene>
<dbReference type="GO" id="GO:0008381">
    <property type="term" value="F:mechanosensitive monoatomic ion channel activity"/>
    <property type="evidence" value="ECO:0007669"/>
    <property type="project" value="UniProtKB-ARBA"/>
</dbReference>
<dbReference type="GO" id="GO:0005886">
    <property type="term" value="C:plasma membrane"/>
    <property type="evidence" value="ECO:0007669"/>
    <property type="project" value="UniProtKB-SubCell"/>
</dbReference>
<keyword evidence="4 8" id="KW-0812">Transmembrane</keyword>
<evidence type="ECO:0000256" key="8">
    <source>
        <dbReference type="SAM" id="Phobius"/>
    </source>
</evidence>
<dbReference type="InterPro" id="IPR006685">
    <property type="entry name" value="MscS_channel_2nd"/>
</dbReference>
<dbReference type="Pfam" id="PF21082">
    <property type="entry name" value="MS_channel_3rd"/>
    <property type="match status" value="1"/>
</dbReference>
<feature type="transmembrane region" description="Helical" evidence="8">
    <location>
        <begin position="67"/>
        <end position="89"/>
    </location>
</feature>
<dbReference type="InterPro" id="IPR010920">
    <property type="entry name" value="LSM_dom_sf"/>
</dbReference>
<evidence type="ECO:0000313" key="13">
    <source>
        <dbReference type="Proteomes" id="UP001204445"/>
    </source>
</evidence>
<dbReference type="RefSeq" id="WP_259055898.1">
    <property type="nucleotide sequence ID" value="NZ_JANUCT010000013.1"/>
</dbReference>
<dbReference type="InterPro" id="IPR049142">
    <property type="entry name" value="MS_channel_1st"/>
</dbReference>
<accession>A0AAE3L1F0</accession>
<comment type="similarity">
    <text evidence="2">Belongs to the MscS (TC 1.A.23) family.</text>
</comment>
<dbReference type="SUPFAM" id="SSF50182">
    <property type="entry name" value="Sm-like ribonucleoproteins"/>
    <property type="match status" value="1"/>
</dbReference>
<dbReference type="Proteomes" id="UP001204445">
    <property type="component" value="Unassembled WGS sequence"/>
</dbReference>
<keyword evidence="3" id="KW-1003">Cell membrane</keyword>
<dbReference type="Pfam" id="PF00924">
    <property type="entry name" value="MS_channel_2nd"/>
    <property type="match status" value="1"/>
</dbReference>
<dbReference type="EMBL" id="JANUCT010000013">
    <property type="protein sequence ID" value="MCS3903924.1"/>
    <property type="molecule type" value="Genomic_DNA"/>
</dbReference>
<feature type="domain" description="Mechanosensitive ion channel transmembrane helices 2/3" evidence="11">
    <location>
        <begin position="148"/>
        <end position="189"/>
    </location>
</feature>
<feature type="domain" description="Mechanosensitive ion channel MscS" evidence="9">
    <location>
        <begin position="190"/>
        <end position="259"/>
    </location>
</feature>
<keyword evidence="6 8" id="KW-0472">Membrane</keyword>
<evidence type="ECO:0000256" key="3">
    <source>
        <dbReference type="ARBA" id="ARBA00022475"/>
    </source>
</evidence>
<dbReference type="InterPro" id="IPR011014">
    <property type="entry name" value="MscS_channel_TM-2"/>
</dbReference>
<evidence type="ECO:0000259" key="10">
    <source>
        <dbReference type="Pfam" id="PF21082"/>
    </source>
</evidence>
<evidence type="ECO:0000259" key="11">
    <source>
        <dbReference type="Pfam" id="PF21088"/>
    </source>
</evidence>
<name>A0AAE3L1F0_9GAMM</name>
<evidence type="ECO:0000256" key="5">
    <source>
        <dbReference type="ARBA" id="ARBA00022989"/>
    </source>
</evidence>
<dbReference type="SUPFAM" id="SSF82861">
    <property type="entry name" value="Mechanosensitive channel protein MscS (YggB), transmembrane region"/>
    <property type="match status" value="1"/>
</dbReference>
<dbReference type="InterPro" id="IPR023408">
    <property type="entry name" value="MscS_beta-dom_sf"/>
</dbReference>
<feature type="compositionally biased region" description="Basic and acidic residues" evidence="7">
    <location>
        <begin position="370"/>
        <end position="381"/>
    </location>
</feature>
<sequence>MNELWQQFKPFMVETSKLLNTDPWIIQVFIVVLLTVTVSFFERRFLEMLHKRLGRTDTQWDDALVSALYKPLSLLIYVIGLGFAMDIIFKETDAEIFSAVGPVRDVLVVFCVAWFATRFVTRAAENYINSRHTRGDYYDRTAVDAIAKLLRISIIITAGLVVLQTLGYSISGVLAFGGIGGIAVGFAAKDMLANFFGGMMVYLDRPFSVGDWVRSPDRDIEGTVEEIGWRLTRIRTFDKRPLYVPNYVFNQVALENPSRMLNRRIKETVGLRYDDAAKVGTIAAAIREMINNHEDIDTDQTMIVNFDTFADSSLNIMVYTFTKTCNWIEYHRVKEDVLLKIIDIVEQHGAECAFPTTTLHVPEPVHVDADDRTQSQSRDDNAGGAAQNRQATSRRDASSDASSKPSQEVTYGDMDGEGE</sequence>
<evidence type="ECO:0000313" key="12">
    <source>
        <dbReference type="EMBL" id="MCS3903924.1"/>
    </source>
</evidence>
<organism evidence="12 13">
    <name type="scientific">Methylohalomonas lacus</name>
    <dbReference type="NCBI Taxonomy" id="398773"/>
    <lineage>
        <taxon>Bacteria</taxon>
        <taxon>Pseudomonadati</taxon>
        <taxon>Pseudomonadota</taxon>
        <taxon>Gammaproteobacteria</taxon>
        <taxon>Methylohalomonadales</taxon>
        <taxon>Methylohalomonadaceae</taxon>
        <taxon>Methylohalomonas</taxon>
    </lineage>
</organism>
<dbReference type="AlphaFoldDB" id="A0AAE3L1F0"/>
<evidence type="ECO:0000256" key="7">
    <source>
        <dbReference type="SAM" id="MobiDB-lite"/>
    </source>
</evidence>
<evidence type="ECO:0000256" key="6">
    <source>
        <dbReference type="ARBA" id="ARBA00023136"/>
    </source>
</evidence>
<dbReference type="InterPro" id="IPR049278">
    <property type="entry name" value="MS_channel_C"/>
</dbReference>
<dbReference type="InterPro" id="IPR011066">
    <property type="entry name" value="MscS_channel_C_sf"/>
</dbReference>
<evidence type="ECO:0000256" key="2">
    <source>
        <dbReference type="ARBA" id="ARBA00008017"/>
    </source>
</evidence>
<feature type="transmembrane region" description="Helical" evidence="8">
    <location>
        <begin position="101"/>
        <end position="121"/>
    </location>
</feature>